<reference evidence="2 3" key="1">
    <citation type="journal article" date="2019" name="Commun. Biol.">
        <title>The bagworm genome reveals a unique fibroin gene that provides high tensile strength.</title>
        <authorList>
            <person name="Kono N."/>
            <person name="Nakamura H."/>
            <person name="Ohtoshi R."/>
            <person name="Tomita M."/>
            <person name="Numata K."/>
            <person name="Arakawa K."/>
        </authorList>
    </citation>
    <scope>NUCLEOTIDE SEQUENCE [LARGE SCALE GENOMIC DNA]</scope>
</reference>
<name>A0A4C1V0M6_EUMVA</name>
<evidence type="ECO:0000313" key="2">
    <source>
        <dbReference type="EMBL" id="GBP31594.1"/>
    </source>
</evidence>
<feature type="region of interest" description="Disordered" evidence="1">
    <location>
        <begin position="1"/>
        <end position="25"/>
    </location>
</feature>
<feature type="compositionally biased region" description="Polar residues" evidence="1">
    <location>
        <begin position="1"/>
        <end position="23"/>
    </location>
</feature>
<evidence type="ECO:0000256" key="1">
    <source>
        <dbReference type="SAM" id="MobiDB-lite"/>
    </source>
</evidence>
<dbReference type="Proteomes" id="UP000299102">
    <property type="component" value="Unassembled WGS sequence"/>
</dbReference>
<sequence length="100" mass="11152">MKSDCVQSGSKSSPKESVTNVHTIQVKRVNKSGSIEHKRERNISVKATKLPSEAWFTLAVLCTPSPKPKYAINRTKQFAPYAAAQRTTGVALSRPRLEYY</sequence>
<accession>A0A4C1V0M6</accession>
<comment type="caution">
    <text evidence="2">The sequence shown here is derived from an EMBL/GenBank/DDBJ whole genome shotgun (WGS) entry which is preliminary data.</text>
</comment>
<evidence type="ECO:0000313" key="3">
    <source>
        <dbReference type="Proteomes" id="UP000299102"/>
    </source>
</evidence>
<keyword evidence="3" id="KW-1185">Reference proteome</keyword>
<dbReference type="EMBL" id="BGZK01000248">
    <property type="protein sequence ID" value="GBP31594.1"/>
    <property type="molecule type" value="Genomic_DNA"/>
</dbReference>
<organism evidence="2 3">
    <name type="scientific">Eumeta variegata</name>
    <name type="common">Bagworm moth</name>
    <name type="synonym">Eumeta japonica</name>
    <dbReference type="NCBI Taxonomy" id="151549"/>
    <lineage>
        <taxon>Eukaryota</taxon>
        <taxon>Metazoa</taxon>
        <taxon>Ecdysozoa</taxon>
        <taxon>Arthropoda</taxon>
        <taxon>Hexapoda</taxon>
        <taxon>Insecta</taxon>
        <taxon>Pterygota</taxon>
        <taxon>Neoptera</taxon>
        <taxon>Endopterygota</taxon>
        <taxon>Lepidoptera</taxon>
        <taxon>Glossata</taxon>
        <taxon>Ditrysia</taxon>
        <taxon>Tineoidea</taxon>
        <taxon>Psychidae</taxon>
        <taxon>Oiketicinae</taxon>
        <taxon>Eumeta</taxon>
    </lineage>
</organism>
<gene>
    <name evidence="2" type="ORF">EVAR_78173_1</name>
</gene>
<proteinExistence type="predicted"/>
<protein>
    <submittedName>
        <fullName evidence="2">Uncharacterized protein</fullName>
    </submittedName>
</protein>
<dbReference type="AlphaFoldDB" id="A0A4C1V0M6"/>